<dbReference type="Pfam" id="PF00015">
    <property type="entry name" value="MCPsignal"/>
    <property type="match status" value="1"/>
</dbReference>
<organism evidence="6 7">
    <name type="scientific">Silvanigrella paludirubra</name>
    <dbReference type="NCBI Taxonomy" id="2499159"/>
    <lineage>
        <taxon>Bacteria</taxon>
        <taxon>Pseudomonadati</taxon>
        <taxon>Bdellovibrionota</taxon>
        <taxon>Oligoflexia</taxon>
        <taxon>Silvanigrellales</taxon>
        <taxon>Silvanigrellaceae</taxon>
        <taxon>Silvanigrella</taxon>
    </lineage>
</organism>
<feature type="domain" description="Methyl-accepting transducer" evidence="2">
    <location>
        <begin position="397"/>
        <end position="626"/>
    </location>
</feature>
<keyword evidence="1" id="KW-0807">Transducer</keyword>
<evidence type="ECO:0000313" key="6">
    <source>
        <dbReference type="EMBL" id="KAB8039691.1"/>
    </source>
</evidence>
<evidence type="ECO:0000256" key="1">
    <source>
        <dbReference type="PROSITE-ProRule" id="PRU00284"/>
    </source>
</evidence>
<name>A0A6N6VUF4_9BACT</name>
<dbReference type="GO" id="GO:0016020">
    <property type="term" value="C:membrane"/>
    <property type="evidence" value="ECO:0007669"/>
    <property type="project" value="InterPro"/>
</dbReference>
<feature type="domain" description="PAC" evidence="4">
    <location>
        <begin position="222"/>
        <end position="274"/>
    </location>
</feature>
<dbReference type="InterPro" id="IPR050903">
    <property type="entry name" value="Bact_Chemotaxis_MeTrfase"/>
</dbReference>
<dbReference type="InterPro" id="IPR000014">
    <property type="entry name" value="PAS"/>
</dbReference>
<proteinExistence type="predicted"/>
<dbReference type="CDD" id="cd00130">
    <property type="entry name" value="PAS"/>
    <property type="match status" value="3"/>
</dbReference>
<sequence length="656" mass="72378">MDESSKLKLNSTLESSTLELSEDKIKDLSAQVTAINKTQAIIEFNLDGTILTANNNFLNAIGYHIDEIVGKHHRIFCEPSYYNSNEYRLFWDKLNKGEYDLGEYKRIGKGGKEIWIQASYNPIFDLFGKPYKVIKFATDITSQKLKNAEYEGQISAIGKSQAIIEFNLDGIIQNANDNFLNTMGYSLSEVKGMHHRMFCESNYTNSNEYRLFWEKLNRGEFDSGEYKRIGKGGKEIYISASYNPIFDLNGKPFKIIKYASDVSKQKLKDQELNALSKTQAVINFNLDGTIIEANDNFLSTMGYRIDEIKGKHHSIFCDSNYTSKSEYREFWNKLNNGQFVTGQFQRFAKGNREIWLQASYNPVFDLAGKVFKVVKYATEITKEKKEWLELVRILGETAIQLGAASEELATTASQLASNAKKTTEQSISASAASEEVSKGVQSVATSTEEMAASIKEISKNTTAGSEKTKQSMKRAQETNVLVTQLGMESKEIGTVMKTISSIAQQTNLLALNATIEAARAGDAGRGFAVVANEVKELAKQTAKATEDISVKIGTIQQSTSNAVSAIGDISKSVEEINTISMTIASAVEEQAATTNEVSRIVSESSKAVEGISISIKDVSESAAQSSTGASQLQDAAKGLSQLAMKLRDLVARLEAK</sequence>
<dbReference type="GO" id="GO:0007165">
    <property type="term" value="P:signal transduction"/>
    <property type="evidence" value="ECO:0007669"/>
    <property type="project" value="UniProtKB-KW"/>
</dbReference>
<dbReference type="SMART" id="SM00086">
    <property type="entry name" value="PAC"/>
    <property type="match status" value="3"/>
</dbReference>
<dbReference type="PROSITE" id="PS50112">
    <property type="entry name" value="PAS"/>
    <property type="match status" value="1"/>
</dbReference>
<dbReference type="PROSITE" id="PS50113">
    <property type="entry name" value="PAC"/>
    <property type="match status" value="2"/>
</dbReference>
<feature type="domain" description="PAS" evidence="3">
    <location>
        <begin position="41"/>
        <end position="71"/>
    </location>
</feature>
<accession>A0A6N6VUF4</accession>
<evidence type="ECO:0000313" key="7">
    <source>
        <dbReference type="Proteomes" id="UP000437748"/>
    </source>
</evidence>
<dbReference type="OrthoDB" id="5287651at2"/>
<keyword evidence="7" id="KW-1185">Reference proteome</keyword>
<dbReference type="PRINTS" id="PR00260">
    <property type="entry name" value="CHEMTRNSDUCR"/>
</dbReference>
<evidence type="ECO:0000259" key="2">
    <source>
        <dbReference type="PROSITE" id="PS50111"/>
    </source>
</evidence>
<dbReference type="EMBL" id="WFLM01000002">
    <property type="protein sequence ID" value="KAB8039691.1"/>
    <property type="molecule type" value="Genomic_DNA"/>
</dbReference>
<protein>
    <submittedName>
        <fullName evidence="6">PAS domain S-box protein</fullName>
    </submittedName>
</protein>
<dbReference type="NCBIfam" id="TIGR00229">
    <property type="entry name" value="sensory_box"/>
    <property type="match status" value="3"/>
</dbReference>
<dbReference type="AlphaFoldDB" id="A0A6N6VUF4"/>
<dbReference type="CDD" id="cd11386">
    <property type="entry name" value="MCP_signal"/>
    <property type="match status" value="1"/>
</dbReference>
<dbReference type="Proteomes" id="UP000437748">
    <property type="component" value="Unassembled WGS sequence"/>
</dbReference>
<dbReference type="SUPFAM" id="SSF55785">
    <property type="entry name" value="PYP-like sensor domain (PAS domain)"/>
    <property type="match status" value="3"/>
</dbReference>
<dbReference type="GO" id="GO:0004888">
    <property type="term" value="F:transmembrane signaling receptor activity"/>
    <property type="evidence" value="ECO:0007669"/>
    <property type="project" value="InterPro"/>
</dbReference>
<dbReference type="PROSITE" id="PS50111">
    <property type="entry name" value="CHEMOTAXIS_TRANSDUC_2"/>
    <property type="match status" value="1"/>
</dbReference>
<dbReference type="PANTHER" id="PTHR24422">
    <property type="entry name" value="CHEMOTAXIS PROTEIN METHYLTRANSFERASE"/>
    <property type="match status" value="1"/>
</dbReference>
<dbReference type="GO" id="GO:0006935">
    <property type="term" value="P:chemotaxis"/>
    <property type="evidence" value="ECO:0007669"/>
    <property type="project" value="InterPro"/>
</dbReference>
<gene>
    <name evidence="6" type="ORF">GCL60_05370</name>
</gene>
<comment type="caution">
    <text evidence="6">The sequence shown here is derived from an EMBL/GenBank/DDBJ whole genome shotgun (WGS) entry which is preliminary data.</text>
</comment>
<dbReference type="SMART" id="SM00091">
    <property type="entry name" value="PAS"/>
    <property type="match status" value="3"/>
</dbReference>
<dbReference type="PROSITE" id="PS50192">
    <property type="entry name" value="T_SNARE"/>
    <property type="match status" value="1"/>
</dbReference>
<dbReference type="Gene3D" id="1.10.287.950">
    <property type="entry name" value="Methyl-accepting chemotaxis protein"/>
    <property type="match status" value="1"/>
</dbReference>
<feature type="domain" description="T-SNARE coiled-coil homology" evidence="5">
    <location>
        <begin position="556"/>
        <end position="618"/>
    </location>
</feature>
<dbReference type="Pfam" id="PF08447">
    <property type="entry name" value="PAS_3"/>
    <property type="match status" value="3"/>
</dbReference>
<evidence type="ECO:0000259" key="4">
    <source>
        <dbReference type="PROSITE" id="PS50113"/>
    </source>
</evidence>
<dbReference type="RefSeq" id="WP_153419097.1">
    <property type="nucleotide sequence ID" value="NZ_WFLM01000002.1"/>
</dbReference>
<dbReference type="SMART" id="SM00283">
    <property type="entry name" value="MA"/>
    <property type="match status" value="1"/>
</dbReference>
<dbReference type="InterPro" id="IPR004090">
    <property type="entry name" value="Chemotax_Me-accpt_rcpt"/>
</dbReference>
<dbReference type="InterPro" id="IPR000727">
    <property type="entry name" value="T_SNARE_dom"/>
</dbReference>
<dbReference type="InterPro" id="IPR013655">
    <property type="entry name" value="PAS_fold_3"/>
</dbReference>
<evidence type="ECO:0000259" key="5">
    <source>
        <dbReference type="PROSITE" id="PS50192"/>
    </source>
</evidence>
<reference evidence="6 7" key="1">
    <citation type="submission" date="2019-10" db="EMBL/GenBank/DDBJ databases">
        <title>New species of Slilvanegrellaceae.</title>
        <authorList>
            <person name="Pitt A."/>
            <person name="Hahn M.W."/>
        </authorList>
    </citation>
    <scope>NUCLEOTIDE SEQUENCE [LARGE SCALE GENOMIC DNA]</scope>
    <source>
        <strain evidence="6 7">SP-Ram-0.45-NSY-1</strain>
    </source>
</reference>
<dbReference type="InterPro" id="IPR035965">
    <property type="entry name" value="PAS-like_dom_sf"/>
</dbReference>
<dbReference type="InterPro" id="IPR004089">
    <property type="entry name" value="MCPsignal_dom"/>
</dbReference>
<feature type="domain" description="PAC" evidence="4">
    <location>
        <begin position="100"/>
        <end position="152"/>
    </location>
</feature>
<evidence type="ECO:0000259" key="3">
    <source>
        <dbReference type="PROSITE" id="PS50112"/>
    </source>
</evidence>
<dbReference type="InterPro" id="IPR000700">
    <property type="entry name" value="PAS-assoc_C"/>
</dbReference>
<dbReference type="PANTHER" id="PTHR24422:SF10">
    <property type="entry name" value="CHEMOTAXIS PROTEIN METHYLTRANSFERASE 2"/>
    <property type="match status" value="1"/>
</dbReference>
<dbReference type="SUPFAM" id="SSF58104">
    <property type="entry name" value="Methyl-accepting chemotaxis protein (MCP) signaling domain"/>
    <property type="match status" value="1"/>
</dbReference>
<dbReference type="InterPro" id="IPR001610">
    <property type="entry name" value="PAC"/>
</dbReference>
<dbReference type="Gene3D" id="3.30.450.20">
    <property type="entry name" value="PAS domain"/>
    <property type="match status" value="3"/>
</dbReference>